<evidence type="ECO:0000256" key="5">
    <source>
        <dbReference type="ARBA" id="ARBA00022723"/>
    </source>
</evidence>
<dbReference type="PROSITE" id="PS51044">
    <property type="entry name" value="ZF_SP_RING"/>
    <property type="match status" value="1"/>
</dbReference>
<dbReference type="GO" id="GO:0016925">
    <property type="term" value="P:protein sumoylation"/>
    <property type="evidence" value="ECO:0007669"/>
    <property type="project" value="UniProtKB-UniPathway"/>
</dbReference>
<keyword evidence="4" id="KW-0808">Transferase</keyword>
<feature type="non-terminal residue" evidence="13">
    <location>
        <position position="341"/>
    </location>
</feature>
<protein>
    <recommendedName>
        <fullName evidence="12">SP-RING-type domain-containing protein</fullName>
    </recommendedName>
</protein>
<evidence type="ECO:0000259" key="12">
    <source>
        <dbReference type="PROSITE" id="PS51044"/>
    </source>
</evidence>
<evidence type="ECO:0000313" key="14">
    <source>
        <dbReference type="Proteomes" id="UP000027265"/>
    </source>
</evidence>
<evidence type="ECO:0000256" key="3">
    <source>
        <dbReference type="ARBA" id="ARBA00008212"/>
    </source>
</evidence>
<evidence type="ECO:0000256" key="11">
    <source>
        <dbReference type="SAM" id="MobiDB-lite"/>
    </source>
</evidence>
<evidence type="ECO:0000256" key="8">
    <source>
        <dbReference type="ARBA" id="ARBA00022833"/>
    </source>
</evidence>
<dbReference type="GO" id="GO:0000724">
    <property type="term" value="P:double-strand break repair via homologous recombination"/>
    <property type="evidence" value="ECO:0007669"/>
    <property type="project" value="InterPro"/>
</dbReference>
<dbReference type="GO" id="GO:0061665">
    <property type="term" value="F:SUMO ligase activity"/>
    <property type="evidence" value="ECO:0007669"/>
    <property type="project" value="TreeGrafter"/>
</dbReference>
<dbReference type="Pfam" id="PF11789">
    <property type="entry name" value="zf-Nse"/>
    <property type="match status" value="1"/>
</dbReference>
<dbReference type="EMBL" id="KL197711">
    <property type="protein sequence ID" value="KDQ62282.1"/>
    <property type="molecule type" value="Genomic_DNA"/>
</dbReference>
<feature type="region of interest" description="Disordered" evidence="11">
    <location>
        <begin position="1"/>
        <end position="82"/>
    </location>
</feature>
<dbReference type="GO" id="GO:0030915">
    <property type="term" value="C:Smc5-Smc6 complex"/>
    <property type="evidence" value="ECO:0007669"/>
    <property type="project" value="InterPro"/>
</dbReference>
<name>A0A067QFI9_9AGAM</name>
<evidence type="ECO:0000313" key="13">
    <source>
        <dbReference type="EMBL" id="KDQ62282.1"/>
    </source>
</evidence>
<feature type="domain" description="SP-RING-type" evidence="12">
    <location>
        <begin position="248"/>
        <end position="331"/>
    </location>
</feature>
<dbReference type="PANTHER" id="PTHR21330:SF1">
    <property type="entry name" value="E3 SUMO-PROTEIN LIGASE NSE2"/>
    <property type="match status" value="1"/>
</dbReference>
<dbReference type="Proteomes" id="UP000027265">
    <property type="component" value="Unassembled WGS sequence"/>
</dbReference>
<comment type="similarity">
    <text evidence="3">Belongs to the NSE2 family.</text>
</comment>
<dbReference type="GO" id="GO:0005634">
    <property type="term" value="C:nucleus"/>
    <property type="evidence" value="ECO:0007669"/>
    <property type="project" value="UniProtKB-SubCell"/>
</dbReference>
<dbReference type="InParanoid" id="A0A067QFI9"/>
<evidence type="ECO:0000256" key="2">
    <source>
        <dbReference type="ARBA" id="ARBA00004718"/>
    </source>
</evidence>
<gene>
    <name evidence="13" type="ORF">JAAARDRAFT_95963</name>
</gene>
<keyword evidence="14" id="KW-1185">Reference proteome</keyword>
<accession>A0A067QFI9</accession>
<dbReference type="UniPathway" id="UPA00886"/>
<comment type="pathway">
    <text evidence="2">Protein modification; protein sumoylation.</text>
</comment>
<dbReference type="InterPro" id="IPR004181">
    <property type="entry name" value="Znf_MIZ"/>
</dbReference>
<dbReference type="STRING" id="933084.A0A067QFI9"/>
<dbReference type="HOGENOM" id="CLU_055164_0_0_1"/>
<keyword evidence="6 10" id="KW-0863">Zinc-finger</keyword>
<sequence length="341" mass="38489">MPAASSSRRSRRSQRDVSEDGIEEDQSTQQGGHDDVEDEEEQPRRSGKSVKREKSTTQKRQRREIEPVPEEPAGGDDEEDDAGRIDVENFQNQPLDKKEGQKITGIASDWSMMQKNVHDSAFALVRELGSSLADVAEGEQGEKMLTELDIIMRDLIDVENEMISHESTLEALHQEVLQGESIDDISHRYEKGVKSRLTEYRKKTTRQKYSKSQDYAKFKQAIFEVQNPDTAMPPVTDFLPKEDGDVSDDDDIEIGGMTQDYRCPLTLTTFVNPMTSQVCGHSFSGDAIKEFFKHNRTVPKPCPASGCRKSFTLADLKVDKDLERRAKAAARRAQRAEDDSD</sequence>
<dbReference type="CDD" id="cd16651">
    <property type="entry name" value="SPL-RING_NSE2"/>
    <property type="match status" value="1"/>
</dbReference>
<comment type="subcellular location">
    <subcellularLocation>
        <location evidence="1">Nucleus</location>
    </subcellularLocation>
</comment>
<dbReference type="InterPro" id="IPR013083">
    <property type="entry name" value="Znf_RING/FYVE/PHD"/>
</dbReference>
<dbReference type="AlphaFoldDB" id="A0A067QFI9"/>
<dbReference type="FunCoup" id="A0A067QFI9">
    <property type="interactions" value="146"/>
</dbReference>
<dbReference type="SUPFAM" id="SSF57850">
    <property type="entry name" value="RING/U-box"/>
    <property type="match status" value="1"/>
</dbReference>
<evidence type="ECO:0000256" key="1">
    <source>
        <dbReference type="ARBA" id="ARBA00004123"/>
    </source>
</evidence>
<dbReference type="PANTHER" id="PTHR21330">
    <property type="entry name" value="E3 SUMO-PROTEIN LIGASE NSE2"/>
    <property type="match status" value="1"/>
</dbReference>
<proteinExistence type="inferred from homology"/>
<reference evidence="14" key="1">
    <citation type="journal article" date="2014" name="Proc. Natl. Acad. Sci. U.S.A.">
        <title>Extensive sampling of basidiomycete genomes demonstrates inadequacy of the white-rot/brown-rot paradigm for wood decay fungi.</title>
        <authorList>
            <person name="Riley R."/>
            <person name="Salamov A.A."/>
            <person name="Brown D.W."/>
            <person name="Nagy L.G."/>
            <person name="Floudas D."/>
            <person name="Held B.W."/>
            <person name="Levasseur A."/>
            <person name="Lombard V."/>
            <person name="Morin E."/>
            <person name="Otillar R."/>
            <person name="Lindquist E.A."/>
            <person name="Sun H."/>
            <person name="LaButti K.M."/>
            <person name="Schmutz J."/>
            <person name="Jabbour D."/>
            <person name="Luo H."/>
            <person name="Baker S.E."/>
            <person name="Pisabarro A.G."/>
            <person name="Walton J.D."/>
            <person name="Blanchette R.A."/>
            <person name="Henrissat B."/>
            <person name="Martin F."/>
            <person name="Cullen D."/>
            <person name="Hibbett D.S."/>
            <person name="Grigoriev I.V."/>
        </authorList>
    </citation>
    <scope>NUCLEOTIDE SEQUENCE [LARGE SCALE GENOMIC DNA]</scope>
    <source>
        <strain evidence="14">MUCL 33604</strain>
    </source>
</reference>
<feature type="compositionally biased region" description="Acidic residues" evidence="11">
    <location>
        <begin position="67"/>
        <end position="81"/>
    </location>
</feature>
<keyword evidence="9" id="KW-0539">Nucleus</keyword>
<keyword evidence="5" id="KW-0479">Metal-binding</keyword>
<keyword evidence="7" id="KW-0833">Ubl conjugation pathway</keyword>
<dbReference type="Gene3D" id="3.30.40.10">
    <property type="entry name" value="Zinc/RING finger domain, C3HC4 (zinc finger)"/>
    <property type="match status" value="1"/>
</dbReference>
<evidence type="ECO:0000256" key="10">
    <source>
        <dbReference type="PROSITE-ProRule" id="PRU00452"/>
    </source>
</evidence>
<organism evidence="13 14">
    <name type="scientific">Jaapia argillacea MUCL 33604</name>
    <dbReference type="NCBI Taxonomy" id="933084"/>
    <lineage>
        <taxon>Eukaryota</taxon>
        <taxon>Fungi</taxon>
        <taxon>Dikarya</taxon>
        <taxon>Basidiomycota</taxon>
        <taxon>Agaricomycotina</taxon>
        <taxon>Agaricomycetes</taxon>
        <taxon>Agaricomycetidae</taxon>
        <taxon>Jaapiales</taxon>
        <taxon>Jaapiaceae</taxon>
        <taxon>Jaapia</taxon>
    </lineage>
</organism>
<dbReference type="OrthoDB" id="26899at2759"/>
<evidence type="ECO:0000256" key="6">
    <source>
        <dbReference type="ARBA" id="ARBA00022771"/>
    </source>
</evidence>
<keyword evidence="8" id="KW-0862">Zinc</keyword>
<evidence type="ECO:0000256" key="4">
    <source>
        <dbReference type="ARBA" id="ARBA00022679"/>
    </source>
</evidence>
<evidence type="ECO:0000256" key="9">
    <source>
        <dbReference type="ARBA" id="ARBA00023242"/>
    </source>
</evidence>
<dbReference type="GO" id="GO:0008270">
    <property type="term" value="F:zinc ion binding"/>
    <property type="evidence" value="ECO:0007669"/>
    <property type="project" value="UniProtKB-KW"/>
</dbReference>
<dbReference type="InterPro" id="IPR026846">
    <property type="entry name" value="Nse2(Mms21)"/>
</dbReference>
<evidence type="ECO:0000256" key="7">
    <source>
        <dbReference type="ARBA" id="ARBA00022786"/>
    </source>
</evidence>